<protein>
    <recommendedName>
        <fullName evidence="3">DUF5667 domain-containing protein</fullName>
    </recommendedName>
</protein>
<name>A0ABP6VN22_9ACTN</name>
<keyword evidence="2" id="KW-1185">Reference proteome</keyword>
<evidence type="ECO:0000313" key="1">
    <source>
        <dbReference type="EMBL" id="GAA3536869.1"/>
    </source>
</evidence>
<dbReference type="Proteomes" id="UP001500630">
    <property type="component" value="Unassembled WGS sequence"/>
</dbReference>
<gene>
    <name evidence="1" type="ORF">GCM10022419_015850</name>
</gene>
<organism evidence="1 2">
    <name type="scientific">Nonomuraea rosea</name>
    <dbReference type="NCBI Taxonomy" id="638574"/>
    <lineage>
        <taxon>Bacteria</taxon>
        <taxon>Bacillati</taxon>
        <taxon>Actinomycetota</taxon>
        <taxon>Actinomycetes</taxon>
        <taxon>Streptosporangiales</taxon>
        <taxon>Streptosporangiaceae</taxon>
        <taxon>Nonomuraea</taxon>
    </lineage>
</organism>
<evidence type="ECO:0008006" key="3">
    <source>
        <dbReference type="Google" id="ProtNLM"/>
    </source>
</evidence>
<proteinExistence type="predicted"/>
<accession>A0ABP6VN22</accession>
<reference evidence="2" key="1">
    <citation type="journal article" date="2019" name="Int. J. Syst. Evol. Microbiol.">
        <title>The Global Catalogue of Microorganisms (GCM) 10K type strain sequencing project: providing services to taxonomists for standard genome sequencing and annotation.</title>
        <authorList>
            <consortium name="The Broad Institute Genomics Platform"/>
            <consortium name="The Broad Institute Genome Sequencing Center for Infectious Disease"/>
            <person name="Wu L."/>
            <person name="Ma J."/>
        </authorList>
    </citation>
    <scope>NUCLEOTIDE SEQUENCE [LARGE SCALE GENOMIC DNA]</scope>
    <source>
        <strain evidence="2">JCM 17326</strain>
    </source>
</reference>
<evidence type="ECO:0000313" key="2">
    <source>
        <dbReference type="Proteomes" id="UP001500630"/>
    </source>
</evidence>
<comment type="caution">
    <text evidence="1">The sequence shown here is derived from an EMBL/GenBank/DDBJ whole genome shotgun (WGS) entry which is preliminary data.</text>
</comment>
<dbReference type="EMBL" id="BAABDQ010000003">
    <property type="protein sequence ID" value="GAA3536869.1"/>
    <property type="molecule type" value="Genomic_DNA"/>
</dbReference>
<sequence>MFVPGAAIGVGLVVPISPSPYREEPVAEYNQFVYKDLTAYGYTGDEQTRKLVAEIKSRLDVLYNNAKLAEMAKAEQASRHAEALRNLTQRANDRSLEGKAKRYLERYRKKLKRSQEAGDLAAASLMDQRIRTIEALLEL</sequence>